<dbReference type="PANTHER" id="PTHR42832">
    <property type="entry name" value="AMINO ACID AMINOTRANSFERASE"/>
    <property type="match status" value="1"/>
</dbReference>
<dbReference type="AlphaFoldDB" id="A0A2D2Q0W6"/>
<evidence type="ECO:0000256" key="1">
    <source>
        <dbReference type="ARBA" id="ARBA00001933"/>
    </source>
</evidence>
<comment type="similarity">
    <text evidence="4">Belongs to the class-I pyridoxal-phosphate-dependent aminotransferase family.</text>
</comment>
<dbReference type="CDD" id="cd00609">
    <property type="entry name" value="AAT_like"/>
    <property type="match status" value="1"/>
</dbReference>
<organism evidence="6 7">
    <name type="scientific">Parathermosynechococcus lividus PCC 6715</name>
    <dbReference type="NCBI Taxonomy" id="1917166"/>
    <lineage>
        <taxon>Bacteria</taxon>
        <taxon>Bacillati</taxon>
        <taxon>Cyanobacteriota</taxon>
        <taxon>Cyanophyceae</taxon>
        <taxon>Acaryochloridales</taxon>
        <taxon>Thermosynechococcaceae</taxon>
        <taxon>Parathermosynechococcus</taxon>
    </lineage>
</organism>
<dbReference type="EMBL" id="CP018092">
    <property type="protein sequence ID" value="ATS18160.1"/>
    <property type="molecule type" value="Genomic_DNA"/>
</dbReference>
<dbReference type="OrthoDB" id="9802328at2"/>
<dbReference type="RefSeq" id="WP_099798512.1">
    <property type="nucleotide sequence ID" value="NZ_CP018092.1"/>
</dbReference>
<dbReference type="InterPro" id="IPR015424">
    <property type="entry name" value="PyrdxlP-dep_Trfase"/>
</dbReference>
<reference evidence="6 7" key="1">
    <citation type="submission" date="2016-11" db="EMBL/GenBank/DDBJ databases">
        <title>Complete genome sequence of thermophilic cyanobacteria strain Synechococcus sp. PCC6715.</title>
        <authorList>
            <person name="Tang J."/>
            <person name="Daroch M."/>
            <person name="Liang Y."/>
            <person name="Jiang D."/>
            <person name="Shah M."/>
        </authorList>
    </citation>
    <scope>NUCLEOTIDE SEQUENCE [LARGE SCALE GENOMIC DNA]</scope>
    <source>
        <strain evidence="6 7">PCC 6715</strain>
    </source>
</reference>
<dbReference type="InterPro" id="IPR015421">
    <property type="entry name" value="PyrdxlP-dep_Trfase_major"/>
</dbReference>
<name>A0A2D2Q0W6_PARLV</name>
<dbReference type="Proteomes" id="UP000231057">
    <property type="component" value="Chromosome"/>
</dbReference>
<protein>
    <recommendedName>
        <fullName evidence="4">Aminotransferase</fullName>
        <ecNumber evidence="4">2.6.1.-</ecNumber>
    </recommendedName>
</protein>
<sequence length="394" mass="43138">MILADRLGYFRSNVFDAMDRVKATVAATGQSIVDLSLGSADLPVAPHILRAIEAALQDPSTYGYQLFASTAAFRMAVATWYERRFGLKVDPEREVLTLIGSQEGTAHLPLAVMNPREYALVLDPGYPSHVGGVYLAGGQVYPLPLRAENQFLPDLEAVPLAVREQAKLLILSYPHNPTAAVAPLAFFEEAVTFCDRHGIILVHDFPYVDLVFDRERAPSIFEVDRDRQVGIEFYSLSKSYNMGGFRIGFAIGRADCIAGLRQVKSVIDFNQYAGILRGAIAALTEDQACVRQTCETFRTRRDAFVQALADHGWFVPLPPATMYVWAQLPPPWHQDSLGFCQSLVKATGIAAAPGSGFGQGGEGYVRFALVRDRPCLEIAAAHIAAFTLKEGSLL</sequence>
<dbReference type="NCBIfam" id="NF005613">
    <property type="entry name" value="PRK07366.1"/>
    <property type="match status" value="1"/>
</dbReference>
<keyword evidence="3 4" id="KW-0808">Transferase</keyword>
<evidence type="ECO:0000256" key="4">
    <source>
        <dbReference type="RuleBase" id="RU000481"/>
    </source>
</evidence>
<evidence type="ECO:0000256" key="3">
    <source>
        <dbReference type="ARBA" id="ARBA00022679"/>
    </source>
</evidence>
<dbReference type="InterPro" id="IPR050881">
    <property type="entry name" value="LL-DAP_aminotransferase"/>
</dbReference>
<evidence type="ECO:0000313" key="6">
    <source>
        <dbReference type="EMBL" id="ATS18160.1"/>
    </source>
</evidence>
<dbReference type="GO" id="GO:0008483">
    <property type="term" value="F:transaminase activity"/>
    <property type="evidence" value="ECO:0007669"/>
    <property type="project" value="UniProtKB-KW"/>
</dbReference>
<keyword evidence="2 4" id="KW-0032">Aminotransferase</keyword>
<accession>A0A2D2Q0W6</accession>
<dbReference type="PANTHER" id="PTHR42832:SF2">
    <property type="entry name" value="ASPARTATE TRANSAMINASE"/>
    <property type="match status" value="1"/>
</dbReference>
<dbReference type="InterPro" id="IPR015422">
    <property type="entry name" value="PyrdxlP-dep_Trfase_small"/>
</dbReference>
<dbReference type="KEGG" id="slw:BRW62_04685"/>
<feature type="domain" description="Aminotransferase class I/classII large" evidence="5">
    <location>
        <begin position="32"/>
        <end position="382"/>
    </location>
</feature>
<dbReference type="EC" id="2.6.1.-" evidence="4"/>
<dbReference type="PROSITE" id="PS00105">
    <property type="entry name" value="AA_TRANSFER_CLASS_1"/>
    <property type="match status" value="1"/>
</dbReference>
<keyword evidence="7" id="KW-1185">Reference proteome</keyword>
<gene>
    <name evidence="6" type="ORF">BRW62_04685</name>
</gene>
<evidence type="ECO:0000259" key="5">
    <source>
        <dbReference type="Pfam" id="PF00155"/>
    </source>
</evidence>
<dbReference type="Gene3D" id="3.90.1150.10">
    <property type="entry name" value="Aspartate Aminotransferase, domain 1"/>
    <property type="match status" value="1"/>
</dbReference>
<evidence type="ECO:0000256" key="2">
    <source>
        <dbReference type="ARBA" id="ARBA00022576"/>
    </source>
</evidence>
<reference evidence="7" key="2">
    <citation type="journal article" date="2022" name="Front. Microbiol.">
        <title>Comparative Genomic Analysis Revealed Distinct Molecular Components and Organization of CO2-Concentrating Mechanism in Thermophilic Cyanobacteria.</title>
        <authorList>
            <person name="Tang J."/>
            <person name="Zhou H."/>
            <person name="Yao D."/>
            <person name="Riaz S."/>
            <person name="You D."/>
            <person name="Klepacz-Smolka A."/>
            <person name="Daroch M."/>
        </authorList>
    </citation>
    <scope>NUCLEOTIDE SEQUENCE [LARGE SCALE GENOMIC DNA]</scope>
    <source>
        <strain evidence="7">PCC 6715</strain>
    </source>
</reference>
<evidence type="ECO:0000313" key="7">
    <source>
        <dbReference type="Proteomes" id="UP000231057"/>
    </source>
</evidence>
<dbReference type="InterPro" id="IPR004839">
    <property type="entry name" value="Aminotransferase_I/II_large"/>
</dbReference>
<proteinExistence type="inferred from homology"/>
<dbReference type="Pfam" id="PF00155">
    <property type="entry name" value="Aminotran_1_2"/>
    <property type="match status" value="1"/>
</dbReference>
<dbReference type="Gene3D" id="3.40.640.10">
    <property type="entry name" value="Type I PLP-dependent aspartate aminotransferase-like (Major domain)"/>
    <property type="match status" value="1"/>
</dbReference>
<dbReference type="GO" id="GO:0030170">
    <property type="term" value="F:pyridoxal phosphate binding"/>
    <property type="evidence" value="ECO:0007669"/>
    <property type="project" value="InterPro"/>
</dbReference>
<dbReference type="SUPFAM" id="SSF53383">
    <property type="entry name" value="PLP-dependent transferases"/>
    <property type="match status" value="1"/>
</dbReference>
<dbReference type="InterPro" id="IPR004838">
    <property type="entry name" value="NHTrfase_class1_PyrdxlP-BS"/>
</dbReference>
<comment type="cofactor">
    <cofactor evidence="1 4">
        <name>pyridoxal 5'-phosphate</name>
        <dbReference type="ChEBI" id="CHEBI:597326"/>
    </cofactor>
</comment>